<dbReference type="InterPro" id="IPR002423">
    <property type="entry name" value="Cpn60/GroEL/TCP-1"/>
</dbReference>
<dbReference type="Gene3D" id="1.10.560.10">
    <property type="entry name" value="GroEL-like equatorial domain"/>
    <property type="match status" value="2"/>
</dbReference>
<reference evidence="1" key="2">
    <citation type="submission" date="2025-08" db="UniProtKB">
        <authorList>
            <consortium name="Ensembl"/>
        </authorList>
    </citation>
    <scope>IDENTIFICATION</scope>
</reference>
<dbReference type="SUPFAM" id="SSF48592">
    <property type="entry name" value="GroEL equatorial domain-like"/>
    <property type="match status" value="1"/>
</dbReference>
<evidence type="ECO:0000313" key="2">
    <source>
        <dbReference type="Proteomes" id="UP000694580"/>
    </source>
</evidence>
<protein>
    <recommendedName>
        <fullName evidence="3">BBS12 protein</fullName>
    </recommendedName>
</protein>
<dbReference type="GO" id="GO:0045494">
    <property type="term" value="P:photoreceptor cell maintenance"/>
    <property type="evidence" value="ECO:0007669"/>
    <property type="project" value="TreeGrafter"/>
</dbReference>
<name>A0AAY4CSD1_9TELE</name>
<dbReference type="InterPro" id="IPR042984">
    <property type="entry name" value="BBS12"/>
</dbReference>
<keyword evidence="2" id="KW-1185">Reference proteome</keyword>
<sequence>EFGLQIFLRSLSHLLQMSRVVPSSSSRGQHVGLQQLAALTTAAHAFLGPSKRYKFIVDDGGGDSALVCSGFRLLENLDLTCSVGQLLNEAVQAHQRAFRSGTGSLLFLAGAWGKAALECLRQGIAVPHILAGMERALSLEDLLKAGQRDSPQPRPRLLSATSRKIKLTHSRHFGSVETQNSALQQKCLQDADLSYVATLSAMSGKCDTFHSFDIDKVATCVLPGPSEEHSCALPGYVVHLTDERAFLIERLAGRLQIVLLNGDLSESYRHVGFCNPPGLRYVSDALDVHRVGGEEEWMDGVLGTLAKLGVGVVFVTGAACRKLTDRCWRCDILVVERVRPAVLRDFAGATGAVPVAYASQLSERCVGSGVRVRPWRRCGASPRAESLAVTVTAERAALVTVVIASPVRSKLQALEDRFWGCAHRLHHALEDGKLLPGGGVVELQCVRQLRERMKGPAEQTKCGRPKGPYVAIVLQGMINGLMDYVSTVMCNSGLFSSKADAWAAINNQLKETDVTSVGAGVAGLDLSDQVERESAAGETGRAFDNTSVKVEAWRRALDLVFLVLQTDAEIITGIDIEDRKWQHDGLMFL</sequence>
<reference evidence="1 2" key="1">
    <citation type="submission" date="2020-06" db="EMBL/GenBank/DDBJ databases">
        <authorList>
            <consortium name="Wellcome Sanger Institute Data Sharing"/>
        </authorList>
    </citation>
    <scope>NUCLEOTIDE SEQUENCE [LARGE SCALE GENOMIC DNA]</scope>
</reference>
<dbReference type="SUPFAM" id="SSF52029">
    <property type="entry name" value="GroEL apical domain-like"/>
    <property type="match status" value="1"/>
</dbReference>
<evidence type="ECO:0000313" key="1">
    <source>
        <dbReference type="Ensembl" id="ENSDCDP00010036155.1"/>
    </source>
</evidence>
<dbReference type="Ensembl" id="ENSDCDT00010045529.1">
    <property type="protein sequence ID" value="ENSDCDP00010036155.1"/>
    <property type="gene ID" value="ENSDCDG00010023702.1"/>
</dbReference>
<dbReference type="InterPro" id="IPR027413">
    <property type="entry name" value="GROEL-like_equatorial_sf"/>
</dbReference>
<dbReference type="PANTHER" id="PTHR46883:SF1">
    <property type="entry name" value="BARDET-BIEDL SYNDROME 12 PROTEIN"/>
    <property type="match status" value="1"/>
</dbReference>
<dbReference type="Pfam" id="PF00118">
    <property type="entry name" value="Cpn60_TCP1"/>
    <property type="match status" value="1"/>
</dbReference>
<gene>
    <name evidence="1" type="primary">BBS12</name>
</gene>
<dbReference type="GO" id="GO:0051131">
    <property type="term" value="P:chaperone-mediated protein complex assembly"/>
    <property type="evidence" value="ECO:0007669"/>
    <property type="project" value="InterPro"/>
</dbReference>
<proteinExistence type="predicted"/>
<dbReference type="Gene3D" id="3.50.7.10">
    <property type="entry name" value="GroEL"/>
    <property type="match status" value="1"/>
</dbReference>
<evidence type="ECO:0008006" key="3">
    <source>
        <dbReference type="Google" id="ProtNLM"/>
    </source>
</evidence>
<organism evidence="1 2">
    <name type="scientific">Denticeps clupeoides</name>
    <name type="common">denticle herring</name>
    <dbReference type="NCBI Taxonomy" id="299321"/>
    <lineage>
        <taxon>Eukaryota</taxon>
        <taxon>Metazoa</taxon>
        <taxon>Chordata</taxon>
        <taxon>Craniata</taxon>
        <taxon>Vertebrata</taxon>
        <taxon>Euteleostomi</taxon>
        <taxon>Actinopterygii</taxon>
        <taxon>Neopterygii</taxon>
        <taxon>Teleostei</taxon>
        <taxon>Clupei</taxon>
        <taxon>Clupeiformes</taxon>
        <taxon>Denticipitoidei</taxon>
        <taxon>Denticipitidae</taxon>
        <taxon>Denticeps</taxon>
    </lineage>
</organism>
<dbReference type="PANTHER" id="PTHR46883">
    <property type="entry name" value="BARDET-BIEDL SYNDROME 12 PROTEIN"/>
    <property type="match status" value="1"/>
</dbReference>
<dbReference type="GO" id="GO:0005524">
    <property type="term" value="F:ATP binding"/>
    <property type="evidence" value="ECO:0007669"/>
    <property type="project" value="InterPro"/>
</dbReference>
<dbReference type="AlphaFoldDB" id="A0AAY4CSD1"/>
<dbReference type="Proteomes" id="UP000694580">
    <property type="component" value="Chromosome 18"/>
</dbReference>
<reference evidence="1" key="3">
    <citation type="submission" date="2025-09" db="UniProtKB">
        <authorList>
            <consortium name="Ensembl"/>
        </authorList>
    </citation>
    <scope>IDENTIFICATION</scope>
</reference>
<dbReference type="InterPro" id="IPR027409">
    <property type="entry name" value="GroEL-like_apical_dom_sf"/>
</dbReference>
<accession>A0AAY4CSD1</accession>
<dbReference type="GeneTree" id="ENSGT00390000008984"/>